<evidence type="ECO:0000256" key="2">
    <source>
        <dbReference type="ARBA" id="ARBA00022801"/>
    </source>
</evidence>
<feature type="region of interest" description="Disordered" evidence="5">
    <location>
        <begin position="1"/>
        <end position="24"/>
    </location>
</feature>
<comment type="catalytic activity">
    <reaction evidence="4">
        <text>Endopeptidase action with P4 Glu or Asp, P1 preferably Glu &gt; Asp, P1' hydrophobic and P2' Ala.</text>
        <dbReference type="EC" id="3.4.24.78"/>
    </reaction>
</comment>
<dbReference type="PIRSF" id="PIRSF019549">
    <property type="entry name" value="Peptidase_A25"/>
    <property type="match status" value="1"/>
</dbReference>
<gene>
    <name evidence="4 6" type="primary">gpr</name>
    <name evidence="6" type="ORF">IAA04_09050</name>
</gene>
<dbReference type="InterPro" id="IPR005080">
    <property type="entry name" value="Peptidase_A25"/>
</dbReference>
<keyword evidence="2 4" id="KW-0378">Hydrolase</keyword>
<dbReference type="HAMAP" id="MF_00626">
    <property type="entry name" value="Germination_prot"/>
    <property type="match status" value="1"/>
</dbReference>
<dbReference type="Proteomes" id="UP000823883">
    <property type="component" value="Unassembled WGS sequence"/>
</dbReference>
<comment type="PTM">
    <text evidence="4">Autoproteolytically processed. The inactive tetrameric zymogen termed p46 autoprocesses to a smaller form termed p41, which is active only during spore germination.</text>
</comment>
<comment type="caution">
    <text evidence="6">The sequence shown here is derived from an EMBL/GenBank/DDBJ whole genome shotgun (WGS) entry which is preliminary data.</text>
</comment>
<protein>
    <recommendedName>
        <fullName evidence="4">Germination protease</fullName>
        <ecNumber evidence="4">3.4.24.78</ecNumber>
    </recommendedName>
    <alternativeName>
        <fullName evidence="4">GPR endopeptidase</fullName>
    </alternativeName>
    <alternativeName>
        <fullName evidence="4">Germination proteinase</fullName>
    </alternativeName>
    <alternativeName>
        <fullName evidence="4">Spore protease</fullName>
    </alternativeName>
</protein>
<dbReference type="NCBIfam" id="TIGR01441">
    <property type="entry name" value="GPR"/>
    <property type="match status" value="1"/>
</dbReference>
<comment type="function">
    <text evidence="4">Initiates the rapid degradation of small, acid-soluble proteins during spore germination.</text>
</comment>
<feature type="propeptide" id="PRO_5039773075" evidence="4">
    <location>
        <begin position="1"/>
        <end position="28"/>
    </location>
</feature>
<dbReference type="SUPFAM" id="SSF53163">
    <property type="entry name" value="HybD-like"/>
    <property type="match status" value="1"/>
</dbReference>
<dbReference type="EC" id="3.4.24.78" evidence="4"/>
<feature type="chain" id="PRO_5039773076" description="Germination protease" evidence="4">
    <location>
        <begin position="29"/>
        <end position="336"/>
    </location>
</feature>
<name>A0A9D2PDG1_9FIRM</name>
<evidence type="ECO:0000256" key="1">
    <source>
        <dbReference type="ARBA" id="ARBA00022670"/>
    </source>
</evidence>
<dbReference type="GO" id="GO:0004222">
    <property type="term" value="F:metalloendopeptidase activity"/>
    <property type="evidence" value="ECO:0007669"/>
    <property type="project" value="UniProtKB-UniRule"/>
</dbReference>
<comment type="subunit">
    <text evidence="4">Homotetramer.</text>
</comment>
<dbReference type="GO" id="GO:0009847">
    <property type="term" value="P:spore germination"/>
    <property type="evidence" value="ECO:0007669"/>
    <property type="project" value="UniProtKB-UniRule"/>
</dbReference>
<organism evidence="6 7">
    <name type="scientific">Candidatus Lachnoclostridium pullistercoris</name>
    <dbReference type="NCBI Taxonomy" id="2838632"/>
    <lineage>
        <taxon>Bacteria</taxon>
        <taxon>Bacillati</taxon>
        <taxon>Bacillota</taxon>
        <taxon>Clostridia</taxon>
        <taxon>Lachnospirales</taxon>
        <taxon>Lachnospiraceae</taxon>
    </lineage>
</organism>
<reference evidence="6" key="2">
    <citation type="submission" date="2021-04" db="EMBL/GenBank/DDBJ databases">
        <authorList>
            <person name="Gilroy R."/>
        </authorList>
    </citation>
    <scope>NUCLEOTIDE SEQUENCE</scope>
    <source>
        <strain evidence="6">CHK183-5548</strain>
    </source>
</reference>
<accession>A0A9D2PDG1</accession>
<evidence type="ECO:0000313" key="6">
    <source>
        <dbReference type="EMBL" id="HJC48184.1"/>
    </source>
</evidence>
<evidence type="ECO:0000256" key="5">
    <source>
        <dbReference type="SAM" id="MobiDB-lite"/>
    </source>
</evidence>
<dbReference type="InterPro" id="IPR023430">
    <property type="entry name" value="Pept_HybD-like_dom_sf"/>
</dbReference>
<evidence type="ECO:0000256" key="4">
    <source>
        <dbReference type="HAMAP-Rule" id="MF_00626"/>
    </source>
</evidence>
<evidence type="ECO:0000256" key="3">
    <source>
        <dbReference type="ARBA" id="ARBA00023145"/>
    </source>
</evidence>
<dbReference type="GO" id="GO:0006508">
    <property type="term" value="P:proteolysis"/>
    <property type="evidence" value="ECO:0007669"/>
    <property type="project" value="UniProtKB-UniRule"/>
</dbReference>
<proteinExistence type="inferred from homology"/>
<dbReference type="EMBL" id="DWWL01000057">
    <property type="protein sequence ID" value="HJC48184.1"/>
    <property type="molecule type" value="Genomic_DNA"/>
</dbReference>
<dbReference type="AlphaFoldDB" id="A0A9D2PDG1"/>
<dbReference type="Gene3D" id="3.40.50.1450">
    <property type="entry name" value="HybD-like"/>
    <property type="match status" value="1"/>
</dbReference>
<dbReference type="Pfam" id="PF03418">
    <property type="entry name" value="Peptidase_A25"/>
    <property type="match status" value="1"/>
</dbReference>
<comment type="similarity">
    <text evidence="4">Belongs to the peptidase A25 family.</text>
</comment>
<keyword evidence="1 4" id="KW-0645">Protease</keyword>
<sequence length="336" mass="36281">MRRGGGKQTAERDKNRRKRRKRFEVRTDLALESRERIQAEKGDQGVSVREWREKNGAISLTEVRVKNDRGAKTIGKPVGTYLTLEMGQVQDQDDGWREDAADEVAAGLRRLAGQALGREEAGGFPGVHVLAVGLGNPYVTPDSLGPRVLGNLRITRKIAEDGDWPVISGIVPGVMAQTGMETAEILTGIIRETKPDLVIAVDALAARTIRRLGTTIQLTDTGIHPGSGVGNHRHGLTKESLGVPVLAIGVPTVVGAAAIAQDTVAAVSAVLEKGSRTKGVGTWLEHMGEEEQYRLIREVLGPELSQLYVTPPDIDETVKLLSFAISEGIHRAFYGI</sequence>
<evidence type="ECO:0000313" key="7">
    <source>
        <dbReference type="Proteomes" id="UP000823883"/>
    </source>
</evidence>
<keyword evidence="3 4" id="KW-0865">Zymogen</keyword>
<reference evidence="6" key="1">
    <citation type="journal article" date="2021" name="PeerJ">
        <title>Extensive microbial diversity within the chicken gut microbiome revealed by metagenomics and culture.</title>
        <authorList>
            <person name="Gilroy R."/>
            <person name="Ravi A."/>
            <person name="Getino M."/>
            <person name="Pursley I."/>
            <person name="Horton D.L."/>
            <person name="Alikhan N.F."/>
            <person name="Baker D."/>
            <person name="Gharbi K."/>
            <person name="Hall N."/>
            <person name="Watson M."/>
            <person name="Adriaenssens E.M."/>
            <person name="Foster-Nyarko E."/>
            <person name="Jarju S."/>
            <person name="Secka A."/>
            <person name="Antonio M."/>
            <person name="Oren A."/>
            <person name="Chaudhuri R.R."/>
            <person name="La Ragione R."/>
            <person name="Hildebrand F."/>
            <person name="Pallen M.J."/>
        </authorList>
    </citation>
    <scope>NUCLEOTIDE SEQUENCE</scope>
    <source>
        <strain evidence="6">CHK183-5548</strain>
    </source>
</reference>